<keyword evidence="2" id="KW-1185">Reference proteome</keyword>
<reference evidence="1 2" key="1">
    <citation type="journal article" date="2022" name="Allergy">
        <title>Genome assembly and annotation of Periplaneta americana reveal a comprehensive cockroach allergen profile.</title>
        <authorList>
            <person name="Wang L."/>
            <person name="Xiong Q."/>
            <person name="Saelim N."/>
            <person name="Wang L."/>
            <person name="Nong W."/>
            <person name="Wan A.T."/>
            <person name="Shi M."/>
            <person name="Liu X."/>
            <person name="Cao Q."/>
            <person name="Hui J.H.L."/>
            <person name="Sookrung N."/>
            <person name="Leung T.F."/>
            <person name="Tungtrongchitr A."/>
            <person name="Tsui S.K.W."/>
        </authorList>
    </citation>
    <scope>NUCLEOTIDE SEQUENCE [LARGE SCALE GENOMIC DNA]</scope>
    <source>
        <strain evidence="1">PWHHKU_190912</strain>
    </source>
</reference>
<gene>
    <name evidence="1" type="ORF">ANN_22655</name>
</gene>
<organism evidence="1 2">
    <name type="scientific">Periplaneta americana</name>
    <name type="common">American cockroach</name>
    <name type="synonym">Blatta americana</name>
    <dbReference type="NCBI Taxonomy" id="6978"/>
    <lineage>
        <taxon>Eukaryota</taxon>
        <taxon>Metazoa</taxon>
        <taxon>Ecdysozoa</taxon>
        <taxon>Arthropoda</taxon>
        <taxon>Hexapoda</taxon>
        <taxon>Insecta</taxon>
        <taxon>Pterygota</taxon>
        <taxon>Neoptera</taxon>
        <taxon>Polyneoptera</taxon>
        <taxon>Dictyoptera</taxon>
        <taxon>Blattodea</taxon>
        <taxon>Blattoidea</taxon>
        <taxon>Blattidae</taxon>
        <taxon>Blattinae</taxon>
        <taxon>Periplaneta</taxon>
    </lineage>
</organism>
<dbReference type="Proteomes" id="UP001148838">
    <property type="component" value="Unassembled WGS sequence"/>
</dbReference>
<sequence>DVIKKLLDSKYIKIVSQFQHVPMLVEQKKRYKHHREACKHSYKDLYKFKKENVQWLALHFLQDSYGRKGRTLDNEMKMRIFLPYVGDPGFQMGVLEDTDIFHGTVSLFISLYSTDLMLALKLQDTKQDLNSFFVR</sequence>
<accession>A0ABQ8S8Q4</accession>
<comment type="caution">
    <text evidence="1">The sequence shown here is derived from an EMBL/GenBank/DDBJ whole genome shotgun (WGS) entry which is preliminary data.</text>
</comment>
<evidence type="ECO:0000313" key="1">
    <source>
        <dbReference type="EMBL" id="KAJ4430439.1"/>
    </source>
</evidence>
<proteinExistence type="predicted"/>
<protein>
    <submittedName>
        <fullName evidence="1">Uncharacterized protein</fullName>
    </submittedName>
</protein>
<feature type="non-terminal residue" evidence="1">
    <location>
        <position position="1"/>
    </location>
</feature>
<dbReference type="EMBL" id="JAJSOF020000033">
    <property type="protein sequence ID" value="KAJ4430439.1"/>
    <property type="molecule type" value="Genomic_DNA"/>
</dbReference>
<evidence type="ECO:0000313" key="2">
    <source>
        <dbReference type="Proteomes" id="UP001148838"/>
    </source>
</evidence>
<name>A0ABQ8S8Q4_PERAM</name>